<name>A0AAD6X8X7_9AGAR</name>
<evidence type="ECO:0000313" key="5">
    <source>
        <dbReference type="EMBL" id="KAJ7041032.1"/>
    </source>
</evidence>
<dbReference type="AlphaFoldDB" id="A0AAD6X8X7"/>
<dbReference type="GO" id="GO:0004252">
    <property type="term" value="F:serine-type endopeptidase activity"/>
    <property type="evidence" value="ECO:0007669"/>
    <property type="project" value="TreeGrafter"/>
</dbReference>
<evidence type="ECO:0000256" key="2">
    <source>
        <dbReference type="ARBA" id="ARBA00022801"/>
    </source>
</evidence>
<reference evidence="5" key="1">
    <citation type="submission" date="2023-03" db="EMBL/GenBank/DDBJ databases">
        <title>Massive genome expansion in bonnet fungi (Mycena s.s.) driven by repeated elements and novel gene families across ecological guilds.</title>
        <authorList>
            <consortium name="Lawrence Berkeley National Laboratory"/>
            <person name="Harder C.B."/>
            <person name="Miyauchi S."/>
            <person name="Viragh M."/>
            <person name="Kuo A."/>
            <person name="Thoen E."/>
            <person name="Andreopoulos B."/>
            <person name="Lu D."/>
            <person name="Skrede I."/>
            <person name="Drula E."/>
            <person name="Henrissat B."/>
            <person name="Morin E."/>
            <person name="Kohler A."/>
            <person name="Barry K."/>
            <person name="LaButti K."/>
            <person name="Morin E."/>
            <person name="Salamov A."/>
            <person name="Lipzen A."/>
            <person name="Mereny Z."/>
            <person name="Hegedus B."/>
            <person name="Baldrian P."/>
            <person name="Stursova M."/>
            <person name="Weitz H."/>
            <person name="Taylor A."/>
            <person name="Grigoriev I.V."/>
            <person name="Nagy L.G."/>
            <person name="Martin F."/>
            <person name="Kauserud H."/>
        </authorList>
    </citation>
    <scope>NUCLEOTIDE SEQUENCE</scope>
    <source>
        <strain evidence="5">CBHHK200</strain>
    </source>
</reference>
<dbReference type="EMBL" id="JARJCM010000019">
    <property type="protein sequence ID" value="KAJ7041032.1"/>
    <property type="molecule type" value="Genomic_DNA"/>
</dbReference>
<dbReference type="Gene3D" id="3.40.50.1820">
    <property type="entry name" value="alpha/beta hydrolase"/>
    <property type="match status" value="2"/>
</dbReference>
<keyword evidence="2 5" id="KW-0378">Hydrolase</keyword>
<feature type="domain" description="Peptidase S9 prolyl oligopeptidase catalytic" evidence="4">
    <location>
        <begin position="254"/>
        <end position="357"/>
    </location>
</feature>
<dbReference type="Pfam" id="PF00326">
    <property type="entry name" value="Peptidase_S9"/>
    <property type="match status" value="1"/>
</dbReference>
<dbReference type="InterPro" id="IPR029058">
    <property type="entry name" value="AB_hydrolase_fold"/>
</dbReference>
<sequence length="358" mass="38510">MPIVVERIAIAGENPVPSPVATYQRSPAGQSLWLASGHIADFQSCVPTNTLDARALLGNRPGATNVEGEGFIAVEVCNDVDTHMDVVVCSADGSVHTTVQMFQTEDDVVWFSARDAKRIVDASGEVSYIFAAILSSAIRHEPLNAWTICVDSKGALKARVKLSSHLEWLADAPRLRTEAVHWKTGDGTRPSGLVEKYIAPRENSKLIFKGGCYQIICHTFGTGASSSPGYLVISPNYRGSRGRGHEFAHAANLGGPLAAWGATKSKTRFKVAILGAGTTNWESQVMAALEQSTPWDHDAPEGSERKTSPVHSVAGVTTAILIIHGDKDDRVPVGQAIGFWRGLKRRAELVVSPREAHE</sequence>
<dbReference type="GO" id="GO:0006508">
    <property type="term" value="P:proteolysis"/>
    <property type="evidence" value="ECO:0007669"/>
    <property type="project" value="InterPro"/>
</dbReference>
<dbReference type="InterPro" id="IPR001375">
    <property type="entry name" value="Peptidase_S9_cat"/>
</dbReference>
<comment type="similarity">
    <text evidence="1">Belongs to the peptidase S9C family.</text>
</comment>
<gene>
    <name evidence="5" type="ORF">C8F04DRAFT_1253531</name>
</gene>
<dbReference type="PANTHER" id="PTHR42776">
    <property type="entry name" value="SERINE PEPTIDASE S9 FAMILY MEMBER"/>
    <property type="match status" value="1"/>
</dbReference>
<dbReference type="Proteomes" id="UP001218188">
    <property type="component" value="Unassembled WGS sequence"/>
</dbReference>
<protein>
    <recommendedName>
        <fullName evidence="3">Dipeptidyl-peptidase V</fullName>
    </recommendedName>
</protein>
<keyword evidence="6" id="KW-1185">Reference proteome</keyword>
<proteinExistence type="inferred from homology"/>
<dbReference type="PANTHER" id="PTHR42776:SF27">
    <property type="entry name" value="DIPEPTIDYL PEPTIDASE FAMILY MEMBER 6"/>
    <property type="match status" value="1"/>
</dbReference>
<evidence type="ECO:0000259" key="4">
    <source>
        <dbReference type="Pfam" id="PF00326"/>
    </source>
</evidence>
<accession>A0AAD6X8X7</accession>
<organism evidence="5 6">
    <name type="scientific">Mycena alexandri</name>
    <dbReference type="NCBI Taxonomy" id="1745969"/>
    <lineage>
        <taxon>Eukaryota</taxon>
        <taxon>Fungi</taxon>
        <taxon>Dikarya</taxon>
        <taxon>Basidiomycota</taxon>
        <taxon>Agaricomycotina</taxon>
        <taxon>Agaricomycetes</taxon>
        <taxon>Agaricomycetidae</taxon>
        <taxon>Agaricales</taxon>
        <taxon>Marasmiineae</taxon>
        <taxon>Mycenaceae</taxon>
        <taxon>Mycena</taxon>
    </lineage>
</organism>
<dbReference type="SUPFAM" id="SSF53474">
    <property type="entry name" value="alpha/beta-Hydrolases"/>
    <property type="match status" value="1"/>
</dbReference>
<evidence type="ECO:0000256" key="3">
    <source>
        <dbReference type="ARBA" id="ARBA00032829"/>
    </source>
</evidence>
<evidence type="ECO:0000256" key="1">
    <source>
        <dbReference type="ARBA" id="ARBA00010040"/>
    </source>
</evidence>
<comment type="caution">
    <text evidence="5">The sequence shown here is derived from an EMBL/GenBank/DDBJ whole genome shotgun (WGS) entry which is preliminary data.</text>
</comment>
<evidence type="ECO:0000313" key="6">
    <source>
        <dbReference type="Proteomes" id="UP001218188"/>
    </source>
</evidence>